<accession>A0A852TJM6</accession>
<dbReference type="SUPFAM" id="SSF50022">
    <property type="entry name" value="ISP domain"/>
    <property type="match status" value="1"/>
</dbReference>
<gene>
    <name evidence="8" type="ORF">F4694_004249</name>
</gene>
<name>A0A852TJM6_9BACI</name>
<sequence length="454" mass="51810">MEKQSGITKETLLNLKEKLKAGVLPQWVLADRDMYDLEIKQVFGRTWQFLAHESELKEPGSYVTRWIANDPILLTKTKSGEIKAFLNSCTHRGTLLCTADSGKQKSFTCPFHGWTYNNEGDLVGIAVGNKVYGEEMNKEDWNLRPVPNVDSYQGMIFGNLDHKAESLSDYLGNMKWYLDMMLGRSDGGMEVQGSPQRYVVEANWKVTAENFESDPYHVQFTHKSSKELGIAPNDPFFPGHGHQVVLDNGHGINLVQLDDTGISPIPYQGMPESMWPMFQKNLNKEQNDMVKDTFFVGGVYPNLGFLQFTFPLLDSDNGFYNFLNFRVWRPLAPDKVEVWSWHLIDKDAPQEYKEKSYVSFLSTFGPSGLLEQDDAEIWSRVTQASNGIMAQDKDLSYNSFLNYLMGMDRVQPNEDFPGPGVAYPLCFLDTLSRSMHKRWIDLLLAETPVKEEVR</sequence>
<keyword evidence="2" id="KW-0001">2Fe-2S</keyword>
<comment type="caution">
    <text evidence="8">The sequence shown here is derived from an EMBL/GenBank/DDBJ whole genome shotgun (WGS) entry which is preliminary data.</text>
</comment>
<dbReference type="GO" id="GO:0051537">
    <property type="term" value="F:2 iron, 2 sulfur cluster binding"/>
    <property type="evidence" value="ECO:0007669"/>
    <property type="project" value="UniProtKB-KW"/>
</dbReference>
<evidence type="ECO:0000256" key="3">
    <source>
        <dbReference type="ARBA" id="ARBA00022723"/>
    </source>
</evidence>
<dbReference type="SUPFAM" id="SSF55961">
    <property type="entry name" value="Bet v1-like"/>
    <property type="match status" value="1"/>
</dbReference>
<evidence type="ECO:0000256" key="6">
    <source>
        <dbReference type="ARBA" id="ARBA00023014"/>
    </source>
</evidence>
<reference evidence="9" key="2">
    <citation type="submission" date="2020-08" db="EMBL/GenBank/DDBJ databases">
        <title>The Agave Microbiome: Exploring the role of microbial communities in plant adaptations to desert environments.</title>
        <authorList>
            <person name="Partida-Martinez L.P."/>
        </authorList>
    </citation>
    <scope>NUCLEOTIDE SEQUENCE [LARGE SCALE GENOMIC DNA]</scope>
    <source>
        <strain evidence="9">AT2.8</strain>
    </source>
</reference>
<dbReference type="InterPro" id="IPR036922">
    <property type="entry name" value="Rieske_2Fe-2S_sf"/>
</dbReference>
<keyword evidence="5" id="KW-0408">Iron</keyword>
<dbReference type="InterPro" id="IPR017941">
    <property type="entry name" value="Rieske_2Fe-2S"/>
</dbReference>
<dbReference type="EMBL" id="JACCBX010000009">
    <property type="protein sequence ID" value="NYE07438.1"/>
    <property type="molecule type" value="Genomic_DNA"/>
</dbReference>
<dbReference type="GO" id="GO:0016705">
    <property type="term" value="F:oxidoreductase activity, acting on paired donors, with incorporation or reduction of molecular oxygen"/>
    <property type="evidence" value="ECO:0007669"/>
    <property type="project" value="UniProtKB-ARBA"/>
</dbReference>
<protein>
    <submittedName>
        <fullName evidence="8">Phenylpropionate dioxygenase-like ring-hydroxylating dioxygenase large terminal subunit</fullName>
    </submittedName>
</protein>
<dbReference type="Proteomes" id="UP000548423">
    <property type="component" value="Unassembled WGS sequence"/>
</dbReference>
<evidence type="ECO:0000256" key="1">
    <source>
        <dbReference type="ARBA" id="ARBA00008751"/>
    </source>
</evidence>
<evidence type="ECO:0000256" key="4">
    <source>
        <dbReference type="ARBA" id="ARBA00023002"/>
    </source>
</evidence>
<dbReference type="InterPro" id="IPR015879">
    <property type="entry name" value="Ring_hydroxy_dOase_asu_C_dom"/>
</dbReference>
<keyword evidence="3" id="KW-0479">Metal-binding</keyword>
<dbReference type="GO" id="GO:0004497">
    <property type="term" value="F:monooxygenase activity"/>
    <property type="evidence" value="ECO:0007669"/>
    <property type="project" value="UniProtKB-ARBA"/>
</dbReference>
<evidence type="ECO:0000313" key="8">
    <source>
        <dbReference type="EMBL" id="NYE07438.1"/>
    </source>
</evidence>
<dbReference type="Gene3D" id="2.102.10.10">
    <property type="entry name" value="Rieske [2Fe-2S] iron-sulphur domain"/>
    <property type="match status" value="1"/>
</dbReference>
<organism evidence="8 9">
    <name type="scientific">Neobacillus niacini</name>
    <dbReference type="NCBI Taxonomy" id="86668"/>
    <lineage>
        <taxon>Bacteria</taxon>
        <taxon>Bacillati</taxon>
        <taxon>Bacillota</taxon>
        <taxon>Bacilli</taxon>
        <taxon>Bacillales</taxon>
        <taxon>Bacillaceae</taxon>
        <taxon>Neobacillus</taxon>
    </lineage>
</organism>
<dbReference type="PROSITE" id="PS51296">
    <property type="entry name" value="RIESKE"/>
    <property type="match status" value="1"/>
</dbReference>
<dbReference type="Pfam" id="PF00848">
    <property type="entry name" value="Ring_hydroxyl_A"/>
    <property type="match status" value="1"/>
</dbReference>
<reference evidence="9" key="1">
    <citation type="submission" date="2020-07" db="EMBL/GenBank/DDBJ databases">
        <authorList>
            <person name="Partida-Martinez L."/>
            <person name="Huntemann M."/>
            <person name="Clum A."/>
            <person name="Wang J."/>
            <person name="Palaniappan K."/>
            <person name="Ritter S."/>
            <person name="Chen I.-M."/>
            <person name="Stamatis D."/>
            <person name="Reddy T."/>
            <person name="O'Malley R."/>
            <person name="Daum C."/>
            <person name="Shapiro N."/>
            <person name="Ivanova N."/>
            <person name="Kyrpides N."/>
            <person name="Woyke T."/>
        </authorList>
    </citation>
    <scope>NUCLEOTIDE SEQUENCE [LARGE SCALE GENOMIC DNA]</scope>
    <source>
        <strain evidence="9">AT2.8</strain>
    </source>
</reference>
<evidence type="ECO:0000256" key="2">
    <source>
        <dbReference type="ARBA" id="ARBA00022714"/>
    </source>
</evidence>
<dbReference type="PANTHER" id="PTHR43756">
    <property type="entry name" value="CHOLINE MONOOXYGENASE, CHLOROPLASTIC"/>
    <property type="match status" value="1"/>
</dbReference>
<dbReference type="GO" id="GO:0005506">
    <property type="term" value="F:iron ion binding"/>
    <property type="evidence" value="ECO:0007669"/>
    <property type="project" value="InterPro"/>
</dbReference>
<evidence type="ECO:0000313" key="9">
    <source>
        <dbReference type="Proteomes" id="UP000548423"/>
    </source>
</evidence>
<dbReference type="AlphaFoldDB" id="A0A852TJM6"/>
<dbReference type="GO" id="GO:0051213">
    <property type="term" value="F:dioxygenase activity"/>
    <property type="evidence" value="ECO:0007669"/>
    <property type="project" value="UniProtKB-KW"/>
</dbReference>
<dbReference type="Gene3D" id="3.90.380.10">
    <property type="entry name" value="Naphthalene 1,2-dioxygenase Alpha Subunit, Chain A, domain 1"/>
    <property type="match status" value="1"/>
</dbReference>
<comment type="similarity">
    <text evidence="1">Belongs to the bacterial ring-hydroxylating dioxygenase alpha subunit family.</text>
</comment>
<keyword evidence="6" id="KW-0411">Iron-sulfur</keyword>
<dbReference type="PANTHER" id="PTHR43756:SF1">
    <property type="entry name" value="3-PHENYLPROPIONATE_CINNAMIC ACID DIOXYGENASE SUBUNIT ALPHA"/>
    <property type="match status" value="1"/>
</dbReference>
<dbReference type="InterPro" id="IPR001663">
    <property type="entry name" value="Rng_hydr_dOase-A"/>
</dbReference>
<feature type="domain" description="Rieske" evidence="7">
    <location>
        <begin position="48"/>
        <end position="158"/>
    </location>
</feature>
<keyword evidence="4" id="KW-0560">Oxidoreductase</keyword>
<dbReference type="Pfam" id="PF00355">
    <property type="entry name" value="Rieske"/>
    <property type="match status" value="1"/>
</dbReference>
<evidence type="ECO:0000259" key="7">
    <source>
        <dbReference type="PROSITE" id="PS51296"/>
    </source>
</evidence>
<proteinExistence type="inferred from homology"/>
<dbReference type="PRINTS" id="PR00090">
    <property type="entry name" value="RNGDIOXGNASE"/>
</dbReference>
<evidence type="ECO:0000256" key="5">
    <source>
        <dbReference type="ARBA" id="ARBA00023004"/>
    </source>
</evidence>